<evidence type="ECO:0000256" key="4">
    <source>
        <dbReference type="ARBA" id="ARBA00022989"/>
    </source>
</evidence>
<evidence type="ECO:0000256" key="6">
    <source>
        <dbReference type="ARBA" id="ARBA00043993"/>
    </source>
</evidence>
<evidence type="ECO:0000256" key="8">
    <source>
        <dbReference type="SAM" id="Phobius"/>
    </source>
</evidence>
<dbReference type="Pfam" id="PF13515">
    <property type="entry name" value="FUSC_2"/>
    <property type="match status" value="1"/>
</dbReference>
<feature type="transmembrane region" description="Helical" evidence="8">
    <location>
        <begin position="381"/>
        <end position="401"/>
    </location>
</feature>
<evidence type="ECO:0000259" key="9">
    <source>
        <dbReference type="Pfam" id="PF13515"/>
    </source>
</evidence>
<evidence type="ECO:0000313" key="10">
    <source>
        <dbReference type="EMBL" id="GLK10120.1"/>
    </source>
</evidence>
<evidence type="ECO:0000256" key="2">
    <source>
        <dbReference type="ARBA" id="ARBA00022475"/>
    </source>
</evidence>
<comment type="caution">
    <text evidence="10">The sequence shown here is derived from an EMBL/GenBank/DDBJ whole genome shotgun (WGS) entry which is preliminary data.</text>
</comment>
<keyword evidence="3 8" id="KW-0812">Transmembrane</keyword>
<dbReference type="PANTHER" id="PTHR30509:SF9">
    <property type="entry name" value="MULTIDRUG RESISTANCE PROTEIN MDTO"/>
    <property type="match status" value="1"/>
</dbReference>
<dbReference type="AlphaFoldDB" id="A0A9W6MDN8"/>
<reference evidence="10" key="2">
    <citation type="submission" date="2023-01" db="EMBL/GenBank/DDBJ databases">
        <authorList>
            <person name="Sun Q."/>
            <person name="Evtushenko L."/>
        </authorList>
    </citation>
    <scope>NUCLEOTIDE SEQUENCE</scope>
    <source>
        <strain evidence="10">VKM Ac-2007</strain>
    </source>
</reference>
<dbReference type="EMBL" id="BSEV01000007">
    <property type="protein sequence ID" value="GLK10120.1"/>
    <property type="molecule type" value="Genomic_DNA"/>
</dbReference>
<proteinExistence type="inferred from homology"/>
<comment type="similarity">
    <text evidence="6">Belongs to the YccS/YhfK family.</text>
</comment>
<feature type="transmembrane region" description="Helical" evidence="8">
    <location>
        <begin position="453"/>
        <end position="471"/>
    </location>
</feature>
<comment type="subcellular location">
    <subcellularLocation>
        <location evidence="1">Cell membrane</location>
        <topology evidence="1">Multi-pass membrane protein</topology>
    </subcellularLocation>
</comment>
<dbReference type="RefSeq" id="WP_271218565.1">
    <property type="nucleotide sequence ID" value="NZ_BAAAVD010000042.1"/>
</dbReference>
<feature type="transmembrane region" description="Helical" evidence="8">
    <location>
        <begin position="21"/>
        <end position="43"/>
    </location>
</feature>
<feature type="transmembrane region" description="Helical" evidence="8">
    <location>
        <begin position="331"/>
        <end position="349"/>
    </location>
</feature>
<dbReference type="Proteomes" id="UP001143474">
    <property type="component" value="Unassembled WGS sequence"/>
</dbReference>
<evidence type="ECO:0000256" key="1">
    <source>
        <dbReference type="ARBA" id="ARBA00004651"/>
    </source>
</evidence>
<feature type="domain" description="Integral membrane bound transporter" evidence="9">
    <location>
        <begin position="341"/>
        <end position="465"/>
    </location>
</feature>
<sequence>MGAGAASGWLGRALRPKKAPIAWAAGLRAGTGIAAGVATGVVVGDPRVGMLLATGALAAAIQDRHPSYRLRFVYITVAVLGGAAGTVIGVLFHALGWWTVAAFVGTALVSGVISAIGPAFSAAGMNMLVTASMWSALPLHASWWWPPLLYLAGGATVLALTLAAWPVRAGTAERAAVARVYREIAAVLDEGDAAHAWAVLPPVIGDAHDVLAGHRLSMPDRDSESVWLMGMLNAVQPLLEATESMLRRGERPPPRARAAVRAVAEAVASGTREVRLPRWRPVTAGERDFDRALAYAVVCLRGDAEPPAGRPGRRWRRTLPGVLTSPGTWGYALRLALCMGIAAALVSVVRVPHSYWVLMTVTLVLKPDFGSVFVRAVLRALGTLAGVVVGGVLLLLVPLGWPTVPVVFALGALARIGFDRSNAMMSTAITPLILILAESAAPAPLRQVLPARLFDTLLGCAIVLIAGYALWPRSWRVRVRDRLADTVTAAERYLETAFEAGQETRTPHEVYRRFSSLNTIFQQALSEPPPASTRTAAWWPEVVAVQRITDAVAEAAVQVRQGAPPPSAADLAAVEARLRALASVVRREPAEKDAPGGALPETGPLSGVAAEVRTAWAALPGGRSPR</sequence>
<gene>
    <name evidence="10" type="ORF">GCM10017600_35260</name>
</gene>
<accession>A0A9W6MDN8</accession>
<evidence type="ECO:0000256" key="7">
    <source>
        <dbReference type="SAM" id="MobiDB-lite"/>
    </source>
</evidence>
<feature type="region of interest" description="Disordered" evidence="7">
    <location>
        <begin position="586"/>
        <end position="606"/>
    </location>
</feature>
<keyword evidence="4 8" id="KW-1133">Transmembrane helix</keyword>
<keyword evidence="5 8" id="KW-0472">Membrane</keyword>
<feature type="transmembrane region" description="Helical" evidence="8">
    <location>
        <begin position="143"/>
        <end position="165"/>
    </location>
</feature>
<protein>
    <submittedName>
        <fullName evidence="10">Membrane protein</fullName>
    </submittedName>
</protein>
<keyword evidence="11" id="KW-1185">Reference proteome</keyword>
<dbReference type="InterPro" id="IPR049453">
    <property type="entry name" value="Memb_transporter_dom"/>
</dbReference>
<feature type="transmembrane region" description="Helical" evidence="8">
    <location>
        <begin position="99"/>
        <end position="123"/>
    </location>
</feature>
<dbReference type="GO" id="GO:0005886">
    <property type="term" value="C:plasma membrane"/>
    <property type="evidence" value="ECO:0007669"/>
    <property type="project" value="UniProtKB-SubCell"/>
</dbReference>
<reference evidence="10" key="1">
    <citation type="journal article" date="2014" name="Int. J. Syst. Evol. Microbiol.">
        <title>Complete genome sequence of Corynebacterium casei LMG S-19264T (=DSM 44701T), isolated from a smear-ripened cheese.</title>
        <authorList>
            <consortium name="US DOE Joint Genome Institute (JGI-PGF)"/>
            <person name="Walter F."/>
            <person name="Albersmeier A."/>
            <person name="Kalinowski J."/>
            <person name="Ruckert C."/>
        </authorList>
    </citation>
    <scope>NUCLEOTIDE SEQUENCE</scope>
    <source>
        <strain evidence="10">VKM Ac-2007</strain>
    </source>
</reference>
<dbReference type="PANTHER" id="PTHR30509">
    <property type="entry name" value="P-HYDROXYBENZOIC ACID EFFLUX PUMP SUBUNIT-RELATED"/>
    <property type="match status" value="1"/>
</dbReference>
<evidence type="ECO:0000256" key="5">
    <source>
        <dbReference type="ARBA" id="ARBA00023136"/>
    </source>
</evidence>
<name>A0A9W6MDN8_9ACTN</name>
<feature type="transmembrane region" description="Helical" evidence="8">
    <location>
        <begin position="72"/>
        <end position="92"/>
    </location>
</feature>
<evidence type="ECO:0000313" key="11">
    <source>
        <dbReference type="Proteomes" id="UP001143474"/>
    </source>
</evidence>
<keyword evidence="2" id="KW-1003">Cell membrane</keyword>
<evidence type="ECO:0000256" key="3">
    <source>
        <dbReference type="ARBA" id="ARBA00022692"/>
    </source>
</evidence>
<organism evidence="10 11">
    <name type="scientific">Streptosporangium carneum</name>
    <dbReference type="NCBI Taxonomy" id="47481"/>
    <lineage>
        <taxon>Bacteria</taxon>
        <taxon>Bacillati</taxon>
        <taxon>Actinomycetota</taxon>
        <taxon>Actinomycetes</taxon>
        <taxon>Streptosporangiales</taxon>
        <taxon>Streptosporangiaceae</taxon>
        <taxon>Streptosporangium</taxon>
    </lineage>
</organism>